<dbReference type="Proteomes" id="UP000440367">
    <property type="component" value="Unassembled WGS sequence"/>
</dbReference>
<reference evidence="1 8" key="1">
    <citation type="submission" date="2018-09" db="EMBL/GenBank/DDBJ databases">
        <title>Genomic investigation of the strawberry pathogen Phytophthora fragariae indicates pathogenicity is determined by transcriptional variation in three key races.</title>
        <authorList>
            <person name="Adams T.M."/>
            <person name="Armitage A.D."/>
            <person name="Sobczyk M.K."/>
            <person name="Bates H.J."/>
            <person name="Dunwell J.M."/>
            <person name="Nellist C.F."/>
            <person name="Harrison R.J."/>
        </authorList>
    </citation>
    <scope>NUCLEOTIDE SEQUENCE [LARGE SCALE GENOMIC DNA]</scope>
    <source>
        <strain evidence="4 5">A4</strain>
        <strain evidence="3 6">BC-1</strain>
        <strain evidence="2 7">NOV-71</strain>
        <strain evidence="1 8">SCRP245</strain>
    </source>
</reference>
<protein>
    <submittedName>
        <fullName evidence="1">Uncharacterized protein</fullName>
    </submittedName>
</protein>
<dbReference type="Proteomes" id="UP000460718">
    <property type="component" value="Unassembled WGS sequence"/>
</dbReference>
<gene>
    <name evidence="4" type="ORF">PF001_g13219</name>
    <name evidence="3" type="ORF">PF002_g15361</name>
    <name evidence="2" type="ORF">PF007_g14262</name>
    <name evidence="1" type="ORF">PF011_g12910</name>
</gene>
<dbReference type="EMBL" id="QXGE01000768">
    <property type="protein sequence ID" value="KAE9304134.1"/>
    <property type="molecule type" value="Genomic_DNA"/>
</dbReference>
<accession>A0A6A3K8A0</accession>
<evidence type="ECO:0000313" key="8">
    <source>
        <dbReference type="Proteomes" id="UP000460718"/>
    </source>
</evidence>
<evidence type="ECO:0000313" key="7">
    <source>
        <dbReference type="Proteomes" id="UP000441208"/>
    </source>
</evidence>
<name>A0A6A3K8A0_9STRA</name>
<dbReference type="AlphaFoldDB" id="A0A6A3K8A0"/>
<dbReference type="EMBL" id="QXFZ01000819">
    <property type="protein sequence ID" value="KAE9103838.1"/>
    <property type="molecule type" value="Genomic_DNA"/>
</dbReference>
<dbReference type="EMBL" id="QXFW01000770">
    <property type="protein sequence ID" value="KAE9003409.1"/>
    <property type="molecule type" value="Genomic_DNA"/>
</dbReference>
<organism evidence="1 8">
    <name type="scientific">Phytophthora fragariae</name>
    <dbReference type="NCBI Taxonomy" id="53985"/>
    <lineage>
        <taxon>Eukaryota</taxon>
        <taxon>Sar</taxon>
        <taxon>Stramenopiles</taxon>
        <taxon>Oomycota</taxon>
        <taxon>Peronosporomycetes</taxon>
        <taxon>Peronosporales</taxon>
        <taxon>Peronosporaceae</taxon>
        <taxon>Phytophthora</taxon>
    </lineage>
</organism>
<dbReference type="Proteomes" id="UP000437068">
    <property type="component" value="Unassembled WGS sequence"/>
</dbReference>
<dbReference type="EMBL" id="QXGD01000860">
    <property type="protein sequence ID" value="KAE9222168.1"/>
    <property type="molecule type" value="Genomic_DNA"/>
</dbReference>
<sequence length="150" mass="16400">MLLLQQLQQAHADEQREETITTVGGMHGRVSKEGSTRGIFRLNGKTAFSRGVHLNMINACPSSDFPSASATLRTLTHATQQRFILRVTVWSGNIDDARFVAGNLLQLRSIEKVDIWNGILCGASHRDDIDLLDEAQALALGIPDGPQPNP</sequence>
<evidence type="ECO:0000313" key="2">
    <source>
        <dbReference type="EMBL" id="KAE9103838.1"/>
    </source>
</evidence>
<evidence type="ECO:0000313" key="3">
    <source>
        <dbReference type="EMBL" id="KAE9222168.1"/>
    </source>
</evidence>
<proteinExistence type="predicted"/>
<evidence type="ECO:0000313" key="5">
    <source>
        <dbReference type="Proteomes" id="UP000437068"/>
    </source>
</evidence>
<evidence type="ECO:0000313" key="1">
    <source>
        <dbReference type="EMBL" id="KAE9003409.1"/>
    </source>
</evidence>
<comment type="caution">
    <text evidence="1">The sequence shown here is derived from an EMBL/GenBank/DDBJ whole genome shotgun (WGS) entry which is preliminary data.</text>
</comment>
<dbReference type="Proteomes" id="UP000441208">
    <property type="component" value="Unassembled WGS sequence"/>
</dbReference>
<evidence type="ECO:0000313" key="6">
    <source>
        <dbReference type="Proteomes" id="UP000440367"/>
    </source>
</evidence>
<evidence type="ECO:0000313" key="4">
    <source>
        <dbReference type="EMBL" id="KAE9304134.1"/>
    </source>
</evidence>